<dbReference type="GO" id="GO:0004842">
    <property type="term" value="F:ubiquitin-protein transferase activity"/>
    <property type="evidence" value="ECO:0007669"/>
    <property type="project" value="TreeGrafter"/>
</dbReference>
<feature type="compositionally biased region" description="Low complexity" evidence="4">
    <location>
        <begin position="283"/>
        <end position="296"/>
    </location>
</feature>
<evidence type="ECO:0000256" key="3">
    <source>
        <dbReference type="PROSITE-ProRule" id="PRU00023"/>
    </source>
</evidence>
<feature type="compositionally biased region" description="Basic and acidic residues" evidence="4">
    <location>
        <begin position="709"/>
        <end position="722"/>
    </location>
</feature>
<evidence type="ECO:0000313" key="7">
    <source>
        <dbReference type="EMBL" id="OKL60332.1"/>
    </source>
</evidence>
<dbReference type="PROSITE" id="PS50088">
    <property type="entry name" value="ANK_REPEAT"/>
    <property type="match status" value="2"/>
</dbReference>
<dbReference type="PANTHER" id="PTHR24171">
    <property type="entry name" value="ANKYRIN REPEAT DOMAIN-CONTAINING PROTEIN 39-RELATED"/>
    <property type="match status" value="1"/>
</dbReference>
<evidence type="ECO:0000259" key="6">
    <source>
        <dbReference type="Pfam" id="PF24521"/>
    </source>
</evidence>
<protein>
    <submittedName>
        <fullName evidence="7">Uncharacterized protein</fullName>
    </submittedName>
</protein>
<dbReference type="InterPro" id="IPR036770">
    <property type="entry name" value="Ankyrin_rpt-contain_sf"/>
</dbReference>
<dbReference type="PANTHER" id="PTHR24171:SF8">
    <property type="entry name" value="BRCA1-ASSOCIATED RING DOMAIN PROTEIN 1"/>
    <property type="match status" value="1"/>
</dbReference>
<dbReference type="GO" id="GO:0085020">
    <property type="term" value="P:protein K6-linked ubiquitination"/>
    <property type="evidence" value="ECO:0007669"/>
    <property type="project" value="TreeGrafter"/>
</dbReference>
<feature type="compositionally biased region" description="Basic and acidic residues" evidence="4">
    <location>
        <begin position="845"/>
        <end position="863"/>
    </location>
</feature>
<dbReference type="SUPFAM" id="SSF48403">
    <property type="entry name" value="Ankyrin repeat"/>
    <property type="match status" value="1"/>
</dbReference>
<feature type="domain" description="KRIT1 ARM-repeats" evidence="6">
    <location>
        <begin position="505"/>
        <end position="654"/>
    </location>
</feature>
<dbReference type="InterPro" id="IPR002110">
    <property type="entry name" value="Ankyrin_rpt"/>
</dbReference>
<dbReference type="InterPro" id="IPR056485">
    <property type="entry name" value="ARM_KRIT1"/>
</dbReference>
<dbReference type="EMBL" id="LFMY01000005">
    <property type="protein sequence ID" value="OKL60332.1"/>
    <property type="molecule type" value="Genomic_DNA"/>
</dbReference>
<proteinExistence type="predicted"/>
<feature type="compositionally biased region" description="Basic and acidic residues" evidence="4">
    <location>
        <begin position="931"/>
        <end position="979"/>
    </location>
</feature>
<dbReference type="Pfam" id="PF12796">
    <property type="entry name" value="Ank_2"/>
    <property type="match status" value="1"/>
</dbReference>
<evidence type="ECO:0000313" key="8">
    <source>
        <dbReference type="Proteomes" id="UP000214365"/>
    </source>
</evidence>
<feature type="region of interest" description="Disordered" evidence="4">
    <location>
        <begin position="656"/>
        <end position="989"/>
    </location>
</feature>
<feature type="domain" description="DUF7593" evidence="5">
    <location>
        <begin position="1057"/>
        <end position="1206"/>
    </location>
</feature>
<feature type="compositionally biased region" description="Basic and acidic residues" evidence="4">
    <location>
        <begin position="661"/>
        <end position="680"/>
    </location>
</feature>
<dbReference type="Pfam" id="PF24513">
    <property type="entry name" value="DUF7593"/>
    <property type="match status" value="1"/>
</dbReference>
<sequence length="1269" mass="141416">MSDADIPPSSSLDAVSADRPRSAQWDNVASKSMSSLRQLLDVPRAPLDRESNDDGDEGSTKAESEAETIIQSGRESLSPEKRRKPIQHAPRENFEKSEDGHEAADAELSPSSKKRKRSEEDDGDNLPNNGRALSLNKSRSRTSSSVSSIVKKEGIDAPASVLARRDSNHSTAAREVTSKNKHSRNRSSSGSIVDEDSTDKDVRTHDRQLQPSIKERERREKTHPTTGASSSLSKNRSLSPPYHSHKRISSGSHHGVDSLQRKRKIPAPLADSHHRQSSEDRQSVSSSASASPMPSARARRLTLSEGAHTSLAKAATHKKQRDQNGRTRLARACAAQEYEVAMARHSERPEDLNVADNAGNTPLQIASLEGCAPIVKFLLEAGCEIDTKNIDKDTPLIDAVENGHLEVIKLLLDAGANPRLVNAEGDEPYDLVPSDSEDYEEIRRIIAHAKSNPARKRRSEDHGPPSNSAKSSVPRATSGASPRDSPPAHSMMSPPPGASAISRRKTVRSEATRNDLLWTKATPENLCNFAAKGDMAGVANILNVIQKADAESLIAAAKGCHEDVMSLLLGMGDADADPEPVQNSNCRPGYNTPMLAAIGRGNLAIIRLLLDQPGFNPTRRLYRGYTYFELAEKRKGEGWEEEVEVLKKAYDKYKGMKRAARKADAKSPKRSRDQEREVKKAPRRSSSSPVSAVRKPVRSPTSARSQDVTGRESIKKRDSSVHKKDKSLASARSKAITQDDILSEHSVDQEANRSKKALIQRRQSDASSVNRSEEIPKRRRLIAGRPPDRDRRRHSLMSTDSLSGREESSNSHIHTAKDAKDTKEHKDTLEVPAKLKRQRSSISPERSRSRGSERARDSEEIMQKKKRRLHPEDGPHKPSNGTHKKTDEPCTPDAARVPSNKKDQSEASKASKDPASERRVAPSNEISVTVKQEHKKQDAHELDRIPMDDSAAIKETEAPVKTNGDLERDNRKAQEEEGKTTAVQSETARIAKEEEMARKAEQARIARELAEEEERKRKETEQRRIKQQEEERQRRIEQERMRIARLRKEHEEQEQRRRDALPNLLRVAANLVGANDPRAKSHAWLKQFMPVVTARTLQLDPSCGADVAEEAWVPNFLVAPLLATNDLQLSQYASWEKRQATSAQRLNLWRVTRRILVQGDDIDMPCSSFGQVIQKDGETRPKYFGMEHIFWVKMSDFMDLVPHIPHLHGFDIDFLKMHIDQEPSNTLPDYSDGPKTNGNGYYPSDYHEAATSVNGLTNGYGHTRPSTYV</sequence>
<feature type="compositionally biased region" description="Basic and acidic residues" evidence="4">
    <location>
        <begin position="271"/>
        <end position="282"/>
    </location>
</feature>
<dbReference type="InterPro" id="IPR056015">
    <property type="entry name" value="DUF7593"/>
</dbReference>
<feature type="compositionally biased region" description="Basic and acidic residues" evidence="4">
    <location>
        <begin position="199"/>
        <end position="223"/>
    </location>
</feature>
<dbReference type="Proteomes" id="UP000214365">
    <property type="component" value="Unassembled WGS sequence"/>
</dbReference>
<dbReference type="Gene3D" id="1.25.40.20">
    <property type="entry name" value="Ankyrin repeat-containing domain"/>
    <property type="match status" value="2"/>
</dbReference>
<dbReference type="RefSeq" id="XP_020120453.1">
    <property type="nucleotide sequence ID" value="XM_020266493.1"/>
</dbReference>
<comment type="caution">
    <text evidence="7">The sequence shown here is derived from an EMBL/GenBank/DDBJ whole genome shotgun (WGS) entry which is preliminary data.</text>
</comment>
<keyword evidence="8" id="KW-1185">Reference proteome</keyword>
<feature type="compositionally biased region" description="Polar residues" evidence="4">
    <location>
        <begin position="465"/>
        <end position="480"/>
    </location>
</feature>
<keyword evidence="1" id="KW-0677">Repeat</keyword>
<feature type="region of interest" description="Disordered" evidence="4">
    <location>
        <begin position="447"/>
        <end position="506"/>
    </location>
</feature>
<dbReference type="PROSITE" id="PS50297">
    <property type="entry name" value="ANK_REP_REGION"/>
    <property type="match status" value="2"/>
</dbReference>
<feature type="region of interest" description="Disordered" evidence="4">
    <location>
        <begin position="1011"/>
        <end position="1034"/>
    </location>
</feature>
<dbReference type="GeneID" id="31003952"/>
<name>A0A1Q5Q8E1_TALAT</name>
<reference evidence="7 8" key="1">
    <citation type="submission" date="2015-06" db="EMBL/GenBank/DDBJ databases">
        <title>Talaromyces atroroseus IBT 11181 draft genome.</title>
        <authorList>
            <person name="Rasmussen K.B."/>
            <person name="Rasmussen S."/>
            <person name="Petersen B."/>
            <person name="Sicheritz-Ponten T."/>
            <person name="Mortensen U.H."/>
            <person name="Thrane U."/>
        </authorList>
    </citation>
    <scope>NUCLEOTIDE SEQUENCE [LARGE SCALE GENOMIC DNA]</scope>
    <source>
        <strain evidence="7 8">IBT 11181</strain>
    </source>
</reference>
<evidence type="ECO:0000259" key="5">
    <source>
        <dbReference type="Pfam" id="PF24513"/>
    </source>
</evidence>
<evidence type="ECO:0000256" key="1">
    <source>
        <dbReference type="ARBA" id="ARBA00022737"/>
    </source>
</evidence>
<keyword evidence="2 3" id="KW-0040">ANK repeat</keyword>
<organism evidence="7 8">
    <name type="scientific">Talaromyces atroroseus</name>
    <dbReference type="NCBI Taxonomy" id="1441469"/>
    <lineage>
        <taxon>Eukaryota</taxon>
        <taxon>Fungi</taxon>
        <taxon>Dikarya</taxon>
        <taxon>Ascomycota</taxon>
        <taxon>Pezizomycotina</taxon>
        <taxon>Eurotiomycetes</taxon>
        <taxon>Eurotiomycetidae</taxon>
        <taxon>Eurotiales</taxon>
        <taxon>Trichocomaceae</taxon>
        <taxon>Talaromyces</taxon>
        <taxon>Talaromyces sect. Trachyspermi</taxon>
    </lineage>
</organism>
<feature type="compositionally biased region" description="Basic and acidic residues" evidence="4">
    <location>
        <begin position="89"/>
        <end position="104"/>
    </location>
</feature>
<feature type="compositionally biased region" description="Low complexity" evidence="4">
    <location>
        <begin position="229"/>
        <end position="239"/>
    </location>
</feature>
<feature type="compositionally biased region" description="Basic and acidic residues" evidence="4">
    <location>
        <begin position="900"/>
        <end position="920"/>
    </location>
</feature>
<accession>A0A1Q5Q8E1</accession>
<dbReference type="STRING" id="1441469.A0A1Q5Q8E1"/>
<gene>
    <name evidence="7" type="ORF">UA08_04197</name>
</gene>
<dbReference type="Pfam" id="PF24521">
    <property type="entry name" value="Ank_KRIT1"/>
    <property type="match status" value="1"/>
</dbReference>
<feature type="repeat" description="ANK" evidence="3">
    <location>
        <begin position="358"/>
        <end position="390"/>
    </location>
</feature>
<evidence type="ECO:0000256" key="4">
    <source>
        <dbReference type="SAM" id="MobiDB-lite"/>
    </source>
</evidence>
<feature type="compositionally biased region" description="Low complexity" evidence="4">
    <location>
        <begin position="684"/>
        <end position="700"/>
    </location>
</feature>
<feature type="compositionally biased region" description="Basic and acidic residues" evidence="4">
    <location>
        <begin position="742"/>
        <end position="753"/>
    </location>
</feature>
<feature type="region of interest" description="Disordered" evidence="4">
    <location>
        <begin position="1"/>
        <end position="299"/>
    </location>
</feature>
<dbReference type="AlphaFoldDB" id="A0A1Q5Q8E1"/>
<dbReference type="OrthoDB" id="194358at2759"/>
<feature type="compositionally biased region" description="Basic and acidic residues" evidence="4">
    <location>
        <begin position="803"/>
        <end position="829"/>
    </location>
</feature>
<evidence type="ECO:0000256" key="2">
    <source>
        <dbReference type="ARBA" id="ARBA00023043"/>
    </source>
</evidence>
<feature type="repeat" description="ANK" evidence="3">
    <location>
        <begin position="391"/>
        <end position="423"/>
    </location>
</feature>
<feature type="compositionally biased region" description="Basic and acidic residues" evidence="4">
    <location>
        <begin position="46"/>
        <end position="64"/>
    </location>
</feature>
<feature type="compositionally biased region" description="Polar residues" evidence="4">
    <location>
        <begin position="24"/>
        <end position="37"/>
    </location>
</feature>
<dbReference type="SMART" id="SM00248">
    <property type="entry name" value="ANK"/>
    <property type="match status" value="5"/>
</dbReference>